<comment type="caution">
    <text evidence="2">The sequence shown here is derived from an EMBL/GenBank/DDBJ whole genome shotgun (WGS) entry which is preliminary data.</text>
</comment>
<dbReference type="EMBL" id="JFZA02000027">
    <property type="protein sequence ID" value="KFG89473.1"/>
    <property type="molecule type" value="Genomic_DNA"/>
</dbReference>
<feature type="region of interest" description="Disordered" evidence="1">
    <location>
        <begin position="1"/>
        <end position="48"/>
    </location>
</feature>
<accession>A0A086P7V5</accession>
<dbReference type="STRING" id="76947.GCA_002080435_03160"/>
<organism evidence="2 3">
    <name type="scientific">Sphingobium herbicidovorans (strain ATCC 700291 / DSM 11019 / CCUG 56400 / KCTC 2939 / LMG 18315 / NBRC 16415 / MH)</name>
    <name type="common">Sphingomonas herbicidovorans</name>
    <dbReference type="NCBI Taxonomy" id="1219045"/>
    <lineage>
        <taxon>Bacteria</taxon>
        <taxon>Pseudomonadati</taxon>
        <taxon>Pseudomonadota</taxon>
        <taxon>Alphaproteobacteria</taxon>
        <taxon>Sphingomonadales</taxon>
        <taxon>Sphingomonadaceae</taxon>
        <taxon>Sphingobium</taxon>
    </lineage>
</organism>
<protein>
    <submittedName>
        <fullName evidence="2">Uncharacterized protein</fullName>
    </submittedName>
</protein>
<name>A0A086P7V5_SPHHM</name>
<gene>
    <name evidence="2" type="ORF">BV98_002737</name>
</gene>
<keyword evidence="3" id="KW-1185">Reference proteome</keyword>
<evidence type="ECO:0000313" key="3">
    <source>
        <dbReference type="Proteomes" id="UP000024284"/>
    </source>
</evidence>
<evidence type="ECO:0000256" key="1">
    <source>
        <dbReference type="SAM" id="MobiDB-lite"/>
    </source>
</evidence>
<reference evidence="2" key="1">
    <citation type="submission" date="2014-08" db="EMBL/GenBank/DDBJ databases">
        <title>Draft genome sequences of Sphingobium herbicidovorans.</title>
        <authorList>
            <person name="Gan H.M."/>
            <person name="Gan H.Y."/>
            <person name="Savka M.A."/>
        </authorList>
    </citation>
    <scope>NUCLEOTIDE SEQUENCE [LARGE SCALE GENOMIC DNA]</scope>
    <source>
        <strain evidence="2">NBRC 16415</strain>
    </source>
</reference>
<dbReference type="RefSeq" id="WP_037467103.1">
    <property type="nucleotide sequence ID" value="NZ_BCZD01000039.1"/>
</dbReference>
<dbReference type="OrthoDB" id="7868955at2"/>
<sequence>MTNNSNDRADDARRHDDSDMIDAIEPTPAQGGRSGGTLQRDIATQAEEAHFVDGKTGVTRVRKEDEQK</sequence>
<dbReference type="Proteomes" id="UP000024284">
    <property type="component" value="Unassembled WGS sequence"/>
</dbReference>
<evidence type="ECO:0000313" key="2">
    <source>
        <dbReference type="EMBL" id="KFG89473.1"/>
    </source>
</evidence>
<dbReference type="AlphaFoldDB" id="A0A086P7V5"/>
<feature type="compositionally biased region" description="Basic and acidic residues" evidence="1">
    <location>
        <begin position="7"/>
        <end position="18"/>
    </location>
</feature>
<dbReference type="PATRIC" id="fig|1219045.3.peg.2771"/>
<proteinExistence type="predicted"/>